<dbReference type="NCBIfam" id="NF005650">
    <property type="entry name" value="PRK07417.1"/>
    <property type="match status" value="1"/>
</dbReference>
<accession>A0ABT0CDA8</accession>
<dbReference type="InterPro" id="IPR046826">
    <property type="entry name" value="PDH_N"/>
</dbReference>
<proteinExistence type="inferred from homology"/>
<evidence type="ECO:0000259" key="3">
    <source>
        <dbReference type="PROSITE" id="PS51176"/>
    </source>
</evidence>
<dbReference type="InterPro" id="IPR046825">
    <property type="entry name" value="PDH_C"/>
</dbReference>
<sequence>MRIAIVGLGLIGGSLALKLTEQGYTVLGISRNPATCEQALALGAVQACGTELAQLQSFNPQVVLICTPLEQVLPTLTALLPYLSAETVVSDVGSVKQPIVGPATQLWPWFVGGHPMAGKTSQGIPSAEAGLFMGRPYVLTPIAETRSQALETVQKLVAAVGAEAIFTDPARHDRAVAWISHLPVMISASLIASVSQEADPVILELARTLASSGFRDTSRVGGGIPQLGLEMARHNRQAVLANLRSYQQHLQQIKTWIEEEQWDGLSQFLQQTQQDWRQFRVNQPQP</sequence>
<dbReference type="InterPro" id="IPR003099">
    <property type="entry name" value="Prephen_DH"/>
</dbReference>
<dbReference type="Proteomes" id="UP000830835">
    <property type="component" value="Unassembled WGS sequence"/>
</dbReference>
<keyword evidence="5" id="KW-1185">Reference proteome</keyword>
<dbReference type="InterPro" id="IPR008927">
    <property type="entry name" value="6-PGluconate_DH-like_C_sf"/>
</dbReference>
<dbReference type="Pfam" id="PF02153">
    <property type="entry name" value="PDH_N"/>
    <property type="match status" value="1"/>
</dbReference>
<evidence type="ECO:0000256" key="1">
    <source>
        <dbReference type="ARBA" id="ARBA00007964"/>
    </source>
</evidence>
<dbReference type="RefSeq" id="WP_244351576.1">
    <property type="nucleotide sequence ID" value="NZ_JAFIRA010000036.1"/>
</dbReference>
<dbReference type="Pfam" id="PF20463">
    <property type="entry name" value="PDH_C"/>
    <property type="match status" value="1"/>
</dbReference>
<organism evidence="4 5">
    <name type="scientific">Thermostichus vulcanus str. 'Rupite'</name>
    <dbReference type="NCBI Taxonomy" id="2813851"/>
    <lineage>
        <taxon>Bacteria</taxon>
        <taxon>Bacillati</taxon>
        <taxon>Cyanobacteriota</taxon>
        <taxon>Cyanophyceae</taxon>
        <taxon>Thermostichales</taxon>
        <taxon>Thermostichaceae</taxon>
        <taxon>Thermostichus</taxon>
    </lineage>
</organism>
<evidence type="ECO:0000313" key="5">
    <source>
        <dbReference type="Proteomes" id="UP000830835"/>
    </source>
</evidence>
<dbReference type="SUPFAM" id="SSF48179">
    <property type="entry name" value="6-phosphogluconate dehydrogenase C-terminal domain-like"/>
    <property type="match status" value="1"/>
</dbReference>
<comment type="caution">
    <text evidence="4">The sequence shown here is derived from an EMBL/GenBank/DDBJ whole genome shotgun (WGS) entry which is preliminary data.</text>
</comment>
<reference evidence="4" key="1">
    <citation type="submission" date="2021-02" db="EMBL/GenBank/DDBJ databases">
        <title>The CRISPR/cas machinery reduction and long-range gene transfer in the hot spring cyanobacterium Synechococcus.</title>
        <authorList>
            <person name="Dvorak P."/>
            <person name="Jahodarova E."/>
            <person name="Hasler P."/>
            <person name="Poulickova A."/>
        </authorList>
    </citation>
    <scope>NUCLEOTIDE SEQUENCE</scope>
    <source>
        <strain evidence="4">Rupite</strain>
    </source>
</reference>
<gene>
    <name evidence="4" type="ORF">JX360_12800</name>
</gene>
<dbReference type="PANTHER" id="PTHR21363">
    <property type="entry name" value="PREPHENATE DEHYDROGENASE"/>
    <property type="match status" value="1"/>
</dbReference>
<dbReference type="PANTHER" id="PTHR21363:SF0">
    <property type="entry name" value="PREPHENATE DEHYDROGENASE [NADP(+)]"/>
    <property type="match status" value="1"/>
</dbReference>
<evidence type="ECO:0000313" key="4">
    <source>
        <dbReference type="EMBL" id="MCJ2543772.1"/>
    </source>
</evidence>
<dbReference type="InterPro" id="IPR036291">
    <property type="entry name" value="NAD(P)-bd_dom_sf"/>
</dbReference>
<dbReference type="InterPro" id="IPR050812">
    <property type="entry name" value="Preph/Arog_dehydrog"/>
</dbReference>
<evidence type="ECO:0000256" key="2">
    <source>
        <dbReference type="ARBA" id="ARBA00023002"/>
    </source>
</evidence>
<dbReference type="SUPFAM" id="SSF51735">
    <property type="entry name" value="NAD(P)-binding Rossmann-fold domains"/>
    <property type="match status" value="1"/>
</dbReference>
<dbReference type="EMBL" id="JAFIRA010000036">
    <property type="protein sequence ID" value="MCJ2543772.1"/>
    <property type="molecule type" value="Genomic_DNA"/>
</dbReference>
<dbReference type="Gene3D" id="1.10.3660.10">
    <property type="entry name" value="6-phosphogluconate dehydrogenase C-terminal like domain"/>
    <property type="match status" value="1"/>
</dbReference>
<feature type="domain" description="Prephenate/arogenate dehydrogenase" evidence="3">
    <location>
        <begin position="1"/>
        <end position="286"/>
    </location>
</feature>
<name>A0ABT0CDA8_THEVL</name>
<dbReference type="Gene3D" id="3.40.50.720">
    <property type="entry name" value="NAD(P)-binding Rossmann-like Domain"/>
    <property type="match status" value="1"/>
</dbReference>
<dbReference type="PROSITE" id="PS51176">
    <property type="entry name" value="PDH_ADH"/>
    <property type="match status" value="1"/>
</dbReference>
<keyword evidence="2" id="KW-0560">Oxidoreductase</keyword>
<protein>
    <submittedName>
        <fullName evidence="4">Prephenate/arogenate dehydrogenase</fullName>
    </submittedName>
</protein>
<comment type="similarity">
    <text evidence="1">Belongs to the prephenate/arogenate dehydrogenase family.</text>
</comment>